<sequence>MIQKIRKFGFLTKGFVYGIIGVLTFLAALNIGGKVSDKNGVITFLENQIFGKILLLIVGLGMLSYAVWRFYKSFLVLKKEDKKTKYFMSIDFFFRGIIYSSFAVSILYKIFNQPKKGASKETLVAKVLQLEIGSYVLYAVAIIIFFSAINQFYIVYQNIFLKNIEKSKNIASFNFLEKSGKFGITSRGISFLIFAWFIFKAASQKNPDKIKGTQEMFSYLHDLTFGSVLMAIMALGFLSYGVFQYFYARYSEY</sequence>
<feature type="transmembrane region" description="Helical" evidence="1">
    <location>
        <begin position="223"/>
        <end position="247"/>
    </location>
</feature>
<dbReference type="EMBL" id="CP071869">
    <property type="protein sequence ID" value="QTE22784.1"/>
    <property type="molecule type" value="Genomic_DNA"/>
</dbReference>
<dbReference type="InterPro" id="IPR009597">
    <property type="entry name" value="DUF1206"/>
</dbReference>
<feature type="transmembrane region" description="Helical" evidence="1">
    <location>
        <begin position="182"/>
        <end position="203"/>
    </location>
</feature>
<feature type="transmembrane region" description="Helical" evidence="1">
    <location>
        <begin position="92"/>
        <end position="111"/>
    </location>
</feature>
<dbReference type="Pfam" id="PF06724">
    <property type="entry name" value="DUF1206"/>
    <property type="match status" value="3"/>
</dbReference>
<feature type="transmembrane region" description="Helical" evidence="1">
    <location>
        <begin position="14"/>
        <end position="33"/>
    </location>
</feature>
<evidence type="ECO:0000313" key="3">
    <source>
        <dbReference type="EMBL" id="QTE22784.1"/>
    </source>
</evidence>
<keyword evidence="1" id="KW-0812">Transmembrane</keyword>
<dbReference type="Proteomes" id="UP000663920">
    <property type="component" value="Chromosome"/>
</dbReference>
<reference evidence="3 4" key="1">
    <citation type="submission" date="2021-03" db="EMBL/GenBank/DDBJ databases">
        <title>Complete genome of Polaribacter_sp.SM13.</title>
        <authorList>
            <person name="Jeong S.W."/>
            <person name="Bae J.W."/>
        </authorList>
    </citation>
    <scope>NUCLEOTIDE SEQUENCE [LARGE SCALE GENOMIC DNA]</scope>
    <source>
        <strain evidence="3 4">SM13</strain>
    </source>
</reference>
<protein>
    <submittedName>
        <fullName evidence="3">DUF1206 domain-containing protein</fullName>
    </submittedName>
</protein>
<keyword evidence="1" id="KW-1133">Transmembrane helix</keyword>
<organism evidence="3 4">
    <name type="scientific">Polaribacter cellanae</name>
    <dbReference type="NCBI Taxonomy" id="2818493"/>
    <lineage>
        <taxon>Bacteria</taxon>
        <taxon>Pseudomonadati</taxon>
        <taxon>Bacteroidota</taxon>
        <taxon>Flavobacteriia</taxon>
        <taxon>Flavobacteriales</taxon>
        <taxon>Flavobacteriaceae</taxon>
    </lineage>
</organism>
<evidence type="ECO:0000259" key="2">
    <source>
        <dbReference type="Pfam" id="PF06724"/>
    </source>
</evidence>
<feature type="domain" description="DUF1206" evidence="2">
    <location>
        <begin position="92"/>
        <end position="153"/>
    </location>
</feature>
<feature type="transmembrane region" description="Helical" evidence="1">
    <location>
        <begin position="53"/>
        <end position="71"/>
    </location>
</feature>
<keyword evidence="1" id="KW-0472">Membrane</keyword>
<dbReference type="KEGG" id="pcea:J3359_00445"/>
<feature type="domain" description="DUF1206" evidence="2">
    <location>
        <begin position="8"/>
        <end position="74"/>
    </location>
</feature>
<dbReference type="AlphaFoldDB" id="A0A975H7A9"/>
<evidence type="ECO:0000256" key="1">
    <source>
        <dbReference type="SAM" id="Phobius"/>
    </source>
</evidence>
<gene>
    <name evidence="3" type="ORF">J3359_00445</name>
</gene>
<proteinExistence type="predicted"/>
<feature type="domain" description="DUF1206" evidence="2">
    <location>
        <begin position="182"/>
        <end position="250"/>
    </location>
</feature>
<dbReference type="RefSeq" id="WP_208078736.1">
    <property type="nucleotide sequence ID" value="NZ_CP071869.1"/>
</dbReference>
<feature type="transmembrane region" description="Helical" evidence="1">
    <location>
        <begin position="135"/>
        <end position="161"/>
    </location>
</feature>
<name>A0A975H7A9_9FLAO</name>
<accession>A0A975H7A9</accession>
<keyword evidence="4" id="KW-1185">Reference proteome</keyword>
<evidence type="ECO:0000313" key="4">
    <source>
        <dbReference type="Proteomes" id="UP000663920"/>
    </source>
</evidence>